<evidence type="ECO:0000256" key="1">
    <source>
        <dbReference type="SAM" id="Phobius"/>
    </source>
</evidence>
<dbReference type="Proteomes" id="UP000028713">
    <property type="component" value="Unassembled WGS sequence"/>
</dbReference>
<name>A0A085Z042_9FLAO</name>
<accession>A0A085Z042</accession>
<feature type="transmembrane region" description="Helical" evidence="1">
    <location>
        <begin position="40"/>
        <end position="56"/>
    </location>
</feature>
<keyword evidence="3" id="KW-1185">Reference proteome</keyword>
<organism evidence="2 3">
    <name type="scientific">Chryseobacterium formosense</name>
    <dbReference type="NCBI Taxonomy" id="236814"/>
    <lineage>
        <taxon>Bacteria</taxon>
        <taxon>Pseudomonadati</taxon>
        <taxon>Bacteroidota</taxon>
        <taxon>Flavobacteriia</taxon>
        <taxon>Flavobacteriales</taxon>
        <taxon>Weeksellaceae</taxon>
        <taxon>Chryseobacterium group</taxon>
        <taxon>Chryseobacterium</taxon>
    </lineage>
</organism>
<dbReference type="RefSeq" id="WP_034679180.1">
    <property type="nucleotide sequence ID" value="NZ_FPAP01000005.1"/>
</dbReference>
<feature type="transmembrane region" description="Helical" evidence="1">
    <location>
        <begin position="62"/>
        <end position="81"/>
    </location>
</feature>
<keyword evidence="1" id="KW-0472">Membrane</keyword>
<sequence length="171" mass="18888">MGLSVLGIFHTIIGVVAIISALISFVRFGKVNLNHITGKLYFYFTIITSVTALGISKHGGFNAGHALSLVILILISIAFYLHIKKEGNNKARYFENFLMSFSFLLSMLPTVNETLTRVPVGHPLAKDINDPLIGKTLLVIFVLFIAGSVYQIVKQIKINKSETESLHLDEL</sequence>
<feature type="transmembrane region" description="Helical" evidence="1">
    <location>
        <begin position="6"/>
        <end position="28"/>
    </location>
</feature>
<evidence type="ECO:0000313" key="2">
    <source>
        <dbReference type="EMBL" id="KFE97805.1"/>
    </source>
</evidence>
<evidence type="ECO:0000313" key="3">
    <source>
        <dbReference type="Proteomes" id="UP000028713"/>
    </source>
</evidence>
<proteinExistence type="predicted"/>
<protein>
    <submittedName>
        <fullName evidence="2">Membrane protein</fullName>
    </submittedName>
</protein>
<feature type="transmembrane region" description="Helical" evidence="1">
    <location>
        <begin position="132"/>
        <end position="153"/>
    </location>
</feature>
<gene>
    <name evidence="2" type="ORF">IX39_18800</name>
</gene>
<feature type="transmembrane region" description="Helical" evidence="1">
    <location>
        <begin position="93"/>
        <end position="112"/>
    </location>
</feature>
<keyword evidence="1" id="KW-0812">Transmembrane</keyword>
<dbReference type="eggNOG" id="ENOG5030AG5">
    <property type="taxonomic scope" value="Bacteria"/>
</dbReference>
<dbReference type="OrthoDB" id="713921at2"/>
<dbReference type="EMBL" id="JPRP01000004">
    <property type="protein sequence ID" value="KFE97805.1"/>
    <property type="molecule type" value="Genomic_DNA"/>
</dbReference>
<keyword evidence="1" id="KW-1133">Transmembrane helix</keyword>
<dbReference type="STRING" id="236814.IX39_18800"/>
<reference evidence="2 3" key="1">
    <citation type="submission" date="2014-07" db="EMBL/GenBank/DDBJ databases">
        <title>Genome of Chryseobacterium formosense LMG 24722.</title>
        <authorList>
            <person name="Pipes S.E."/>
            <person name="Stropko S.J."/>
            <person name="Newman J.D."/>
        </authorList>
    </citation>
    <scope>NUCLEOTIDE SEQUENCE [LARGE SCALE GENOMIC DNA]</scope>
    <source>
        <strain evidence="2 3">LMG 24722</strain>
    </source>
</reference>
<dbReference type="AlphaFoldDB" id="A0A085Z042"/>
<comment type="caution">
    <text evidence="2">The sequence shown here is derived from an EMBL/GenBank/DDBJ whole genome shotgun (WGS) entry which is preliminary data.</text>
</comment>